<accession>A0A6J4NI31</accession>
<reference evidence="2" key="1">
    <citation type="submission" date="2020-02" db="EMBL/GenBank/DDBJ databases">
        <authorList>
            <person name="Meier V. D."/>
        </authorList>
    </citation>
    <scope>NUCLEOTIDE SEQUENCE</scope>
    <source>
        <strain evidence="2">AVDCRST_MAG06</strain>
    </source>
</reference>
<dbReference type="InterPro" id="IPR030395">
    <property type="entry name" value="GP_PDE_dom"/>
</dbReference>
<protein>
    <submittedName>
        <fullName evidence="2">Glycerophosphoryl diester phosphodiesterase</fullName>
        <ecNumber evidence="2">3.1.4.46</ecNumber>
    </submittedName>
</protein>
<dbReference type="PROSITE" id="PS51704">
    <property type="entry name" value="GP_PDE"/>
    <property type="match status" value="1"/>
</dbReference>
<dbReference type="EMBL" id="CADCUP010000102">
    <property type="protein sequence ID" value="CAA9388680.1"/>
    <property type="molecule type" value="Genomic_DNA"/>
</dbReference>
<name>A0A6J4NI31_9ACTN</name>
<feature type="domain" description="GP-PDE" evidence="1">
    <location>
        <begin position="9"/>
        <end position="294"/>
    </location>
</feature>
<dbReference type="RefSeq" id="WP_295657922.1">
    <property type="nucleotide sequence ID" value="NZ_CADCUP010000102.1"/>
</dbReference>
<evidence type="ECO:0000313" key="2">
    <source>
        <dbReference type="EMBL" id="CAA9388680.1"/>
    </source>
</evidence>
<dbReference type="PANTHER" id="PTHR46211:SF14">
    <property type="entry name" value="GLYCEROPHOSPHODIESTER PHOSPHODIESTERASE"/>
    <property type="match status" value="1"/>
</dbReference>
<gene>
    <name evidence="2" type="ORF">AVDCRST_MAG06-1437</name>
</gene>
<dbReference type="Gene3D" id="3.20.20.190">
    <property type="entry name" value="Phosphatidylinositol (PI) phosphodiesterase"/>
    <property type="match status" value="1"/>
</dbReference>
<proteinExistence type="predicted"/>
<keyword evidence="2" id="KW-0378">Hydrolase</keyword>
<dbReference type="SUPFAM" id="SSF51695">
    <property type="entry name" value="PLC-like phosphodiesterases"/>
    <property type="match status" value="1"/>
</dbReference>
<sequence length="307" mass="32863">MPARLVERFDVQAHRGGSGLSAENTLEAFGAALALGVSTLECDVHVSRDGVLVVSHDRDIVSGPHTGRMIHQLTFAQLQTVDVAGLRAADFPDRPSAEGLLMPALTDVLDLLHARGADEVGLNVEIKYDATAPDEGAARDVFVELLVSAVDGAGLTSRTSVQSFDWGALTRVRRADPAMRLNLLLNPRYLEDVGARPSPWLDEVRLDDGDDPVDAAAALGFNAVSPIHGRPYRSGIGDPAYRPVVTPALIEHAHRLGLSVVPYVVDDPATMGHLVDLGVDGLITDYPDRLREVLAERGEALPRAYPA</sequence>
<dbReference type="InterPro" id="IPR017946">
    <property type="entry name" value="PLC-like_Pdiesterase_TIM-brl"/>
</dbReference>
<dbReference type="EC" id="3.1.4.46" evidence="2"/>
<dbReference type="GO" id="GO:0008889">
    <property type="term" value="F:glycerophosphodiester phosphodiesterase activity"/>
    <property type="evidence" value="ECO:0007669"/>
    <property type="project" value="UniProtKB-EC"/>
</dbReference>
<dbReference type="Pfam" id="PF03009">
    <property type="entry name" value="GDPD"/>
    <property type="match status" value="1"/>
</dbReference>
<dbReference type="PANTHER" id="PTHR46211">
    <property type="entry name" value="GLYCEROPHOSPHORYL DIESTER PHOSPHODIESTERASE"/>
    <property type="match status" value="1"/>
</dbReference>
<dbReference type="AlphaFoldDB" id="A0A6J4NI31"/>
<organism evidence="2">
    <name type="scientific">uncultured Nocardioides sp</name>
    <dbReference type="NCBI Taxonomy" id="198441"/>
    <lineage>
        <taxon>Bacteria</taxon>
        <taxon>Bacillati</taxon>
        <taxon>Actinomycetota</taxon>
        <taxon>Actinomycetes</taxon>
        <taxon>Propionibacteriales</taxon>
        <taxon>Nocardioidaceae</taxon>
        <taxon>Nocardioides</taxon>
        <taxon>environmental samples</taxon>
    </lineage>
</organism>
<evidence type="ECO:0000259" key="1">
    <source>
        <dbReference type="PROSITE" id="PS51704"/>
    </source>
</evidence>
<dbReference type="GO" id="GO:0006629">
    <property type="term" value="P:lipid metabolic process"/>
    <property type="evidence" value="ECO:0007669"/>
    <property type="project" value="InterPro"/>
</dbReference>